<keyword evidence="2" id="KW-1185">Reference proteome</keyword>
<organism evidence="1 2">
    <name type="scientific">Streptomyces phage Hiyaa</name>
    <dbReference type="NCBI Taxonomy" id="2499072"/>
    <lineage>
        <taxon>Viruses</taxon>
        <taxon>Duplodnaviria</taxon>
        <taxon>Heunggongvirae</taxon>
        <taxon>Uroviricota</taxon>
        <taxon>Caudoviricetes</taxon>
        <taxon>Hiyaavirus</taxon>
        <taxon>Hiyaavirus hiyaa</taxon>
    </lineage>
</organism>
<accession>A0A3S9U8L8</accession>
<dbReference type="Proteomes" id="UP000287372">
    <property type="component" value="Segment"/>
</dbReference>
<reference evidence="1 2" key="1">
    <citation type="submission" date="2018-12" db="EMBL/GenBank/DDBJ databases">
        <authorList>
            <person name="Lieu J.K."/>
            <person name="Tian C.Z."/>
            <person name="Hsaio W.J."/>
            <person name="Shaffer C.D."/>
            <person name="Weston-Hafer K.A."/>
            <person name="Russell D.A."/>
            <person name="Pope W.H."/>
            <person name="Jacobs-Sera D."/>
            <person name="Hendrix R.W."/>
            <person name="Hatfull G.F."/>
        </authorList>
    </citation>
    <scope>NUCLEOTIDE SEQUENCE [LARGE SCALE GENOMIC DNA]</scope>
</reference>
<proteinExistence type="predicted"/>
<evidence type="ECO:0000313" key="2">
    <source>
        <dbReference type="Proteomes" id="UP000287372"/>
    </source>
</evidence>
<dbReference type="KEGG" id="vg:55009802"/>
<dbReference type="EMBL" id="MK279841">
    <property type="protein sequence ID" value="AZS06664.1"/>
    <property type="molecule type" value="Genomic_DNA"/>
</dbReference>
<sequence length="86" mass="9787">MPYVVPRSQSVQYTGQNMEAIQAIVDQSDYWQSAEFLVTEERIKWSAGEGDRINIPVGGYLVYNTEMGTYQGLSQADYEAQYHEIA</sequence>
<evidence type="ECO:0000313" key="1">
    <source>
        <dbReference type="EMBL" id="AZS06664.1"/>
    </source>
</evidence>
<gene>
    <name evidence="1" type="primary">24</name>
    <name evidence="1" type="ORF">SEA_HIYAA_24</name>
</gene>
<dbReference type="GeneID" id="55009802"/>
<name>A0A3S9U8L8_9CAUD</name>
<protein>
    <submittedName>
        <fullName evidence="1">Uncharacterized protein</fullName>
    </submittedName>
</protein>
<dbReference type="RefSeq" id="YP_009818460.1">
    <property type="nucleotide sequence ID" value="NC_048139.1"/>
</dbReference>